<reference evidence="1" key="1">
    <citation type="submission" date="2022-08" db="EMBL/GenBank/DDBJ databases">
        <title>Genome Sequence of Fusarium decemcellulare.</title>
        <authorList>
            <person name="Buettner E."/>
        </authorList>
    </citation>
    <scope>NUCLEOTIDE SEQUENCE</scope>
    <source>
        <strain evidence="1">Babe19</strain>
    </source>
</reference>
<proteinExistence type="predicted"/>
<organism evidence="1 2">
    <name type="scientific">Fusarium decemcellulare</name>
    <dbReference type="NCBI Taxonomy" id="57161"/>
    <lineage>
        <taxon>Eukaryota</taxon>
        <taxon>Fungi</taxon>
        <taxon>Dikarya</taxon>
        <taxon>Ascomycota</taxon>
        <taxon>Pezizomycotina</taxon>
        <taxon>Sordariomycetes</taxon>
        <taxon>Hypocreomycetidae</taxon>
        <taxon>Hypocreales</taxon>
        <taxon>Nectriaceae</taxon>
        <taxon>Fusarium</taxon>
        <taxon>Fusarium decemcellulare species complex</taxon>
    </lineage>
</organism>
<keyword evidence="2" id="KW-1185">Reference proteome</keyword>
<name>A0ACC1RYU1_9HYPO</name>
<dbReference type="EMBL" id="JANRMS010001401">
    <property type="protein sequence ID" value="KAJ3528501.1"/>
    <property type="molecule type" value="Genomic_DNA"/>
</dbReference>
<evidence type="ECO:0000313" key="2">
    <source>
        <dbReference type="Proteomes" id="UP001148629"/>
    </source>
</evidence>
<protein>
    <submittedName>
        <fullName evidence="1">Uncharacterized protein</fullName>
    </submittedName>
</protein>
<gene>
    <name evidence="1" type="ORF">NM208_g10170</name>
</gene>
<comment type="caution">
    <text evidence="1">The sequence shown here is derived from an EMBL/GenBank/DDBJ whole genome shotgun (WGS) entry which is preliminary data.</text>
</comment>
<dbReference type="Proteomes" id="UP001148629">
    <property type="component" value="Unassembled WGS sequence"/>
</dbReference>
<evidence type="ECO:0000313" key="1">
    <source>
        <dbReference type="EMBL" id="KAJ3528501.1"/>
    </source>
</evidence>
<accession>A0ACC1RYU1</accession>
<sequence>MSESRADEEPRRLAKAGEHSPVPAQHVDPRKFSTSMGSRRPFTTLSGCRLARRGWDEDALAMPTHAQNAPRMDRATEPAGQRRGSWRGTGYPKQTDDVEHLTNGTQGMIKRTGRVESGPLIIEALAGFDELKPLEKRHRDSMASYFSRSLGAARKAGTPHRTTDRTVEETMRNVGAEPLEIIASLLDQDEPRLRGLQRVSLIKGCCCSGGHFNLATATASNQGAKVTRLSGPDG</sequence>